<dbReference type="PRINTS" id="PR00462">
    <property type="entry name" value="LIGNINASE"/>
</dbReference>
<name>A0ABR0EK87_ZASCE</name>
<dbReference type="Gene3D" id="1.10.420.10">
    <property type="entry name" value="Peroxidase, domain 2"/>
    <property type="match status" value="1"/>
</dbReference>
<evidence type="ECO:0000313" key="6">
    <source>
        <dbReference type="EMBL" id="KAK4501553.1"/>
    </source>
</evidence>
<dbReference type="Proteomes" id="UP001305779">
    <property type="component" value="Unassembled WGS sequence"/>
</dbReference>
<feature type="domain" description="WSC" evidence="5">
    <location>
        <begin position="27"/>
        <end position="120"/>
    </location>
</feature>
<dbReference type="EMBL" id="JAXOVC010000005">
    <property type="protein sequence ID" value="KAK4501553.1"/>
    <property type="molecule type" value="Genomic_DNA"/>
</dbReference>
<dbReference type="PROSITE" id="PS50873">
    <property type="entry name" value="PEROXIDASE_4"/>
    <property type="match status" value="1"/>
</dbReference>
<reference evidence="6 7" key="1">
    <citation type="journal article" date="2023" name="G3 (Bethesda)">
        <title>A chromosome-level genome assembly of Zasmidium syzygii isolated from banana leaves.</title>
        <authorList>
            <person name="van Westerhoven A.C."/>
            <person name="Mehrabi R."/>
            <person name="Talebi R."/>
            <person name="Steentjes M.B.F."/>
            <person name="Corcolon B."/>
            <person name="Chong P.A."/>
            <person name="Kema G.H.J."/>
            <person name="Seidl M.F."/>
        </authorList>
    </citation>
    <scope>NUCLEOTIDE SEQUENCE [LARGE SCALE GENOMIC DNA]</scope>
    <source>
        <strain evidence="6 7">P124</strain>
    </source>
</reference>
<evidence type="ECO:0000256" key="3">
    <source>
        <dbReference type="ARBA" id="ARBA00023180"/>
    </source>
</evidence>
<dbReference type="Pfam" id="PF00141">
    <property type="entry name" value="peroxidase"/>
    <property type="match status" value="1"/>
</dbReference>
<dbReference type="InterPro" id="IPR010255">
    <property type="entry name" value="Haem_peroxidase_sf"/>
</dbReference>
<organism evidence="6 7">
    <name type="scientific">Zasmidium cellare</name>
    <name type="common">Wine cellar mold</name>
    <name type="synonym">Racodium cellare</name>
    <dbReference type="NCBI Taxonomy" id="395010"/>
    <lineage>
        <taxon>Eukaryota</taxon>
        <taxon>Fungi</taxon>
        <taxon>Dikarya</taxon>
        <taxon>Ascomycota</taxon>
        <taxon>Pezizomycotina</taxon>
        <taxon>Dothideomycetes</taxon>
        <taxon>Dothideomycetidae</taxon>
        <taxon>Mycosphaerellales</taxon>
        <taxon>Mycosphaerellaceae</taxon>
        <taxon>Zasmidium</taxon>
    </lineage>
</organism>
<dbReference type="InterPro" id="IPR051589">
    <property type="entry name" value="Sialate-O-sulfotransferase"/>
</dbReference>
<dbReference type="PANTHER" id="PTHR45964:SF9">
    <property type="entry name" value="SULFOTRANSFERASE"/>
    <property type="match status" value="1"/>
</dbReference>
<evidence type="ECO:0000259" key="4">
    <source>
        <dbReference type="PROSITE" id="PS50873"/>
    </source>
</evidence>
<keyword evidence="2" id="KW-0677">Repeat</keyword>
<gene>
    <name evidence="6" type="ORF">PRZ48_007362</name>
</gene>
<evidence type="ECO:0000313" key="7">
    <source>
        <dbReference type="Proteomes" id="UP001305779"/>
    </source>
</evidence>
<dbReference type="PRINTS" id="PR00458">
    <property type="entry name" value="PEROXIDASE"/>
</dbReference>
<dbReference type="InterPro" id="IPR002889">
    <property type="entry name" value="WSC_carb-bd"/>
</dbReference>
<sequence>MRSIYLAPFLGAVSANNILLTSRAAQSWTYQGCYLDNTSQRTLTHSSGQDYNDQTVETCTSYCQANGFNYAGLEYGQECWCDHQLSGATQEPDSDCSMPCTGNSSEVCGNGNRLSVYYNGNTYTGPSINPGPPGWTYMACYTDSGSARTLRTSQGVSAGSDNMTVAECTDACKSSGYGLAGVEYARECWCDDAIQNGASVAQSGCDMTCTGNSTEYCGGSNRINVYQVANASGPGSGGAPTGWTALGCYTDNAGSRTLESSPGVAGGSSNMTIEGCLSVCSSQGYLYGGLEFSQECFCGNSLQNGGACASDQTTCYQPCRGNMGETCGGPNRLNMYYSGTDPASFDSILVKYIQLDIFFIDIDCYDIYCYIIDDNNLQDVNLNNPSIHNLAPQMRINGQCTNLARAAIRYAFHDSAAYSIKLPTYAPASGGADGSLLLSADEINRPDNDGLHDYHGTIKQKLADYQAAGYAIGAADLIQVAGALGVKACPGGQIGRVLVGRTDTNTSAPDGLLPQAFGPGSDHDTILQLFSDKGFSARDLAALMGAHSTSIANFQTANGIPAGTPQDDTPGLWDVSYYNETYFPVSGMARFDSDINLSKNVSSLVGKQFKSFVGAQGAWGASFSSAYQFLSLMGVPSRVQRTMQDCSSLVANAFPN</sequence>
<feature type="domain" description="Plant heme peroxidase family profile" evidence="4">
    <location>
        <begin position="431"/>
        <end position="553"/>
    </location>
</feature>
<dbReference type="SMART" id="SM00321">
    <property type="entry name" value="WSC"/>
    <property type="match status" value="3"/>
</dbReference>
<accession>A0ABR0EK87</accession>
<dbReference type="InterPro" id="IPR002016">
    <property type="entry name" value="Haem_peroxidase"/>
</dbReference>
<feature type="domain" description="WSC" evidence="5">
    <location>
        <begin position="242"/>
        <end position="339"/>
    </location>
</feature>
<dbReference type="InterPro" id="IPR001621">
    <property type="entry name" value="Ligninase"/>
</dbReference>
<evidence type="ECO:0008006" key="8">
    <source>
        <dbReference type="Google" id="ProtNLM"/>
    </source>
</evidence>
<evidence type="ECO:0000259" key="5">
    <source>
        <dbReference type="PROSITE" id="PS51212"/>
    </source>
</evidence>
<dbReference type="PROSITE" id="PS51212">
    <property type="entry name" value="WSC"/>
    <property type="match status" value="3"/>
</dbReference>
<dbReference type="Pfam" id="PF01822">
    <property type="entry name" value="WSC"/>
    <property type="match status" value="3"/>
</dbReference>
<feature type="domain" description="WSC" evidence="5">
    <location>
        <begin position="134"/>
        <end position="229"/>
    </location>
</feature>
<comment type="similarity">
    <text evidence="1">Belongs to the peroxidase family. Ligninase subfamily.</text>
</comment>
<comment type="caution">
    <text evidence="6">The sequence shown here is derived from an EMBL/GenBank/DDBJ whole genome shotgun (WGS) entry which is preliminary data.</text>
</comment>
<evidence type="ECO:0000256" key="2">
    <source>
        <dbReference type="ARBA" id="ARBA00022737"/>
    </source>
</evidence>
<keyword evidence="3" id="KW-0325">Glycoprotein</keyword>
<keyword evidence="7" id="KW-1185">Reference proteome</keyword>
<dbReference type="Gene3D" id="1.10.520.10">
    <property type="match status" value="1"/>
</dbReference>
<dbReference type="PANTHER" id="PTHR45964">
    <property type="entry name" value="WSCD FAMILY MEMBER CG9164"/>
    <property type="match status" value="1"/>
</dbReference>
<evidence type="ECO:0000256" key="1">
    <source>
        <dbReference type="ARBA" id="ARBA00006089"/>
    </source>
</evidence>
<protein>
    <recommendedName>
        <fullName evidence="8">Peroxidase</fullName>
    </recommendedName>
</protein>
<proteinExistence type="inferred from homology"/>
<dbReference type="SUPFAM" id="SSF48113">
    <property type="entry name" value="Heme-dependent peroxidases"/>
    <property type="match status" value="1"/>
</dbReference>